<dbReference type="EMBL" id="BKAJ01000153">
    <property type="protein sequence ID" value="GEP60206.1"/>
    <property type="molecule type" value="Genomic_DNA"/>
</dbReference>
<name>A0A512NMN0_9HYPH</name>
<organism evidence="1 2">
    <name type="scientific">Reyranella soli</name>
    <dbReference type="NCBI Taxonomy" id="1230389"/>
    <lineage>
        <taxon>Bacteria</taxon>
        <taxon>Pseudomonadati</taxon>
        <taxon>Pseudomonadota</taxon>
        <taxon>Alphaproteobacteria</taxon>
        <taxon>Hyphomicrobiales</taxon>
        <taxon>Reyranellaceae</taxon>
        <taxon>Reyranella</taxon>
    </lineage>
</organism>
<accession>A0A512NMN0</accession>
<protein>
    <submittedName>
        <fullName evidence="1">Uncharacterized protein</fullName>
    </submittedName>
</protein>
<evidence type="ECO:0000313" key="1">
    <source>
        <dbReference type="EMBL" id="GEP60206.1"/>
    </source>
</evidence>
<dbReference type="Proteomes" id="UP000321058">
    <property type="component" value="Unassembled WGS sequence"/>
</dbReference>
<comment type="caution">
    <text evidence="1">The sequence shown here is derived from an EMBL/GenBank/DDBJ whole genome shotgun (WGS) entry which is preliminary data.</text>
</comment>
<dbReference type="AlphaFoldDB" id="A0A512NMN0"/>
<keyword evidence="2" id="KW-1185">Reference proteome</keyword>
<sequence>MVTLCGDDELDYLASRTRFEQGQGFLLDESYRLAHLPLVAPDHPRVIARREGRHYEMGRHEPVFSLSLPIADALLRRSQAYLSLEAELKASPLAPKIAWDIVERRRHKLHATLCGSLAMGQVPPVLDAAQRDALRRLGPVAVELRGLFSGNVNRGRLYLRVYPEKRGGTNVFHRIQQAMGRRPTDLYVVGIYNLNDDLDALECAALAELLDRWWDRPIVRFQAEALWLLGASDDLVLGPETVERVPLI</sequence>
<reference evidence="1 2" key="1">
    <citation type="submission" date="2019-07" db="EMBL/GenBank/DDBJ databases">
        <title>Whole genome shotgun sequence of Reyranella soli NBRC 108950.</title>
        <authorList>
            <person name="Hosoyama A."/>
            <person name="Uohara A."/>
            <person name="Ohji S."/>
            <person name="Ichikawa N."/>
        </authorList>
    </citation>
    <scope>NUCLEOTIDE SEQUENCE [LARGE SCALE GENOMIC DNA]</scope>
    <source>
        <strain evidence="1 2">NBRC 108950</strain>
    </source>
</reference>
<proteinExistence type="predicted"/>
<evidence type="ECO:0000313" key="2">
    <source>
        <dbReference type="Proteomes" id="UP000321058"/>
    </source>
</evidence>
<gene>
    <name evidence="1" type="ORF">RSO01_73720</name>
</gene>